<dbReference type="Pfam" id="PF14479">
    <property type="entry name" value="HeLo"/>
    <property type="match status" value="1"/>
</dbReference>
<evidence type="ECO:0000259" key="1">
    <source>
        <dbReference type="Pfam" id="PF14479"/>
    </source>
</evidence>
<dbReference type="InterPro" id="IPR038305">
    <property type="entry name" value="HeLo_sf"/>
</dbReference>
<name>A0A6A5S5Q1_9PLEO</name>
<dbReference type="Gene3D" id="1.20.120.1020">
    <property type="entry name" value="Prion-inhibition and propagation, HeLo domain"/>
    <property type="match status" value="1"/>
</dbReference>
<gene>
    <name evidence="2" type="ORF">EJ02DRAFT_507345</name>
</gene>
<evidence type="ECO:0000313" key="3">
    <source>
        <dbReference type="Proteomes" id="UP000800038"/>
    </source>
</evidence>
<protein>
    <submittedName>
        <fullName evidence="2">Small s protein</fullName>
    </submittedName>
</protein>
<sequence length="249" mass="27329">MAEPFGIAAGAVGIAAAFTACTELISLDCVRLRLTRWGQAVNIHEDPRMGRPDATSSEVQSVQNALYQILVLFADTEKISRTYKLESNTGTDFSVLTPNNLDPMVFALQNKMQKLAIRRQKGASILKTGSWALYRRSELKNLVSGITSLVDNIEKLFPASEAQLTLVKQETLAVQDRRALELLESAADCVDSLLLAATKEALTGHQYLDVVIKGKGQIGDAISTDWKGEAKGACHKFDRVVVDENFWDD</sequence>
<dbReference type="InterPro" id="IPR029498">
    <property type="entry name" value="HeLo_dom"/>
</dbReference>
<accession>A0A6A5S5Q1</accession>
<keyword evidence="3" id="KW-1185">Reference proteome</keyword>
<dbReference type="Proteomes" id="UP000800038">
    <property type="component" value="Unassembled WGS sequence"/>
</dbReference>
<dbReference type="EMBL" id="ML976366">
    <property type="protein sequence ID" value="KAF1934814.1"/>
    <property type="molecule type" value="Genomic_DNA"/>
</dbReference>
<dbReference type="AlphaFoldDB" id="A0A6A5S5Q1"/>
<evidence type="ECO:0000313" key="2">
    <source>
        <dbReference type="EMBL" id="KAF1934814.1"/>
    </source>
</evidence>
<proteinExistence type="predicted"/>
<reference evidence="2" key="1">
    <citation type="journal article" date="2020" name="Stud. Mycol.">
        <title>101 Dothideomycetes genomes: a test case for predicting lifestyles and emergence of pathogens.</title>
        <authorList>
            <person name="Haridas S."/>
            <person name="Albert R."/>
            <person name="Binder M."/>
            <person name="Bloem J."/>
            <person name="Labutti K."/>
            <person name="Salamov A."/>
            <person name="Andreopoulos B."/>
            <person name="Baker S."/>
            <person name="Barry K."/>
            <person name="Bills G."/>
            <person name="Bluhm B."/>
            <person name="Cannon C."/>
            <person name="Castanera R."/>
            <person name="Culley D."/>
            <person name="Daum C."/>
            <person name="Ezra D."/>
            <person name="Gonzalez J."/>
            <person name="Henrissat B."/>
            <person name="Kuo A."/>
            <person name="Liang C."/>
            <person name="Lipzen A."/>
            <person name="Lutzoni F."/>
            <person name="Magnuson J."/>
            <person name="Mondo S."/>
            <person name="Nolan M."/>
            <person name="Ohm R."/>
            <person name="Pangilinan J."/>
            <person name="Park H.-J."/>
            <person name="Ramirez L."/>
            <person name="Alfaro M."/>
            <person name="Sun H."/>
            <person name="Tritt A."/>
            <person name="Yoshinaga Y."/>
            <person name="Zwiers L.-H."/>
            <person name="Turgeon B."/>
            <person name="Goodwin S."/>
            <person name="Spatafora J."/>
            <person name="Crous P."/>
            <person name="Grigoriev I."/>
        </authorList>
    </citation>
    <scope>NUCLEOTIDE SEQUENCE</scope>
    <source>
        <strain evidence="2">CBS 161.51</strain>
    </source>
</reference>
<feature type="domain" description="Prion-inhibition and propagation HeLo" evidence="1">
    <location>
        <begin position="25"/>
        <end position="183"/>
    </location>
</feature>
<organism evidence="2 3">
    <name type="scientific">Clathrospora elynae</name>
    <dbReference type="NCBI Taxonomy" id="706981"/>
    <lineage>
        <taxon>Eukaryota</taxon>
        <taxon>Fungi</taxon>
        <taxon>Dikarya</taxon>
        <taxon>Ascomycota</taxon>
        <taxon>Pezizomycotina</taxon>
        <taxon>Dothideomycetes</taxon>
        <taxon>Pleosporomycetidae</taxon>
        <taxon>Pleosporales</taxon>
        <taxon>Diademaceae</taxon>
        <taxon>Clathrospora</taxon>
    </lineage>
</organism>
<dbReference type="OrthoDB" id="3777832at2759"/>